<sequence length="217" mass="24579">MEGPSHCQLNRHAQDIGDINDNEGRGTSSSSLDRTDLGDTSPIMNSPNKLRTLRELHMNTPHRLRSLGRVGTTKVDANDGTILSEDHRAARRFLKCCAPFRLAYYTHPKFFKQLDDICKFCLPQRADVPEEGALIPVSEEESPQLFDKYASDYMFGYQIGEESPSDDLQRRPEILQRVSQAPRTRNRLSVTKQASDALKIHPLAMRRIERPRGDSTG</sequence>
<feature type="region of interest" description="Disordered" evidence="1">
    <location>
        <begin position="177"/>
        <end position="197"/>
    </location>
</feature>
<accession>A0A0G2IZ68</accession>
<protein>
    <submittedName>
        <fullName evidence="2">Uncharacterized protein</fullName>
    </submittedName>
</protein>
<gene>
    <name evidence="2" type="ORF">EMCG_04197</name>
</gene>
<comment type="caution">
    <text evidence="2">The sequence shown here is derived from an EMBL/GenBank/DDBJ whole genome shotgun (WGS) entry which is preliminary data.</text>
</comment>
<evidence type="ECO:0000313" key="3">
    <source>
        <dbReference type="Proteomes" id="UP000034164"/>
    </source>
</evidence>
<feature type="compositionally biased region" description="Polar residues" evidence="1">
    <location>
        <begin position="177"/>
        <end position="194"/>
    </location>
</feature>
<dbReference type="EMBL" id="LCZI01001333">
    <property type="protein sequence ID" value="KKZ61184.1"/>
    <property type="molecule type" value="Genomic_DNA"/>
</dbReference>
<organism evidence="2 3">
    <name type="scientific">[Emmonsia] crescens</name>
    <dbReference type="NCBI Taxonomy" id="73230"/>
    <lineage>
        <taxon>Eukaryota</taxon>
        <taxon>Fungi</taxon>
        <taxon>Dikarya</taxon>
        <taxon>Ascomycota</taxon>
        <taxon>Pezizomycotina</taxon>
        <taxon>Eurotiomycetes</taxon>
        <taxon>Eurotiomycetidae</taxon>
        <taxon>Onygenales</taxon>
        <taxon>Ajellomycetaceae</taxon>
        <taxon>Emergomyces</taxon>
    </lineage>
</organism>
<evidence type="ECO:0000313" key="2">
    <source>
        <dbReference type="EMBL" id="KKZ61184.1"/>
    </source>
</evidence>
<evidence type="ECO:0000256" key="1">
    <source>
        <dbReference type="SAM" id="MobiDB-lite"/>
    </source>
</evidence>
<name>A0A0G2IZ68_9EURO</name>
<proteinExistence type="predicted"/>
<dbReference type="AlphaFoldDB" id="A0A0G2IZ68"/>
<feature type="region of interest" description="Disordered" evidence="1">
    <location>
        <begin position="1"/>
        <end position="47"/>
    </location>
</feature>
<dbReference type="Proteomes" id="UP000034164">
    <property type="component" value="Unassembled WGS sequence"/>
</dbReference>
<dbReference type="VEuPathDB" id="FungiDB:EMCG_04197"/>
<reference evidence="3" key="1">
    <citation type="journal article" date="2015" name="PLoS Genet.">
        <title>The dynamic genome and transcriptome of the human fungal pathogen Blastomyces and close relative Emmonsia.</title>
        <authorList>
            <person name="Munoz J.F."/>
            <person name="Gauthier G.M."/>
            <person name="Desjardins C.A."/>
            <person name="Gallo J.E."/>
            <person name="Holder J."/>
            <person name="Sullivan T.D."/>
            <person name="Marty A.J."/>
            <person name="Carmen J.C."/>
            <person name="Chen Z."/>
            <person name="Ding L."/>
            <person name="Gujja S."/>
            <person name="Magrini V."/>
            <person name="Misas E."/>
            <person name="Mitreva M."/>
            <person name="Priest M."/>
            <person name="Saif S."/>
            <person name="Whiston E.A."/>
            <person name="Young S."/>
            <person name="Zeng Q."/>
            <person name="Goldman W.E."/>
            <person name="Mardis E.R."/>
            <person name="Taylor J.W."/>
            <person name="McEwen J.G."/>
            <person name="Clay O.K."/>
            <person name="Klein B.S."/>
            <person name="Cuomo C.A."/>
        </authorList>
    </citation>
    <scope>NUCLEOTIDE SEQUENCE [LARGE SCALE GENOMIC DNA]</scope>
    <source>
        <strain evidence="3">UAMH 3008</strain>
    </source>
</reference>